<dbReference type="RefSeq" id="WP_171656543.1">
    <property type="nucleotide sequence ID" value="NZ_WHOD01000131.1"/>
</dbReference>
<evidence type="ECO:0000313" key="2">
    <source>
        <dbReference type="Proteomes" id="UP000641588"/>
    </source>
</evidence>
<keyword evidence="2" id="KW-1185">Reference proteome</keyword>
<proteinExistence type="predicted"/>
<comment type="caution">
    <text evidence="1">The sequence shown here is derived from an EMBL/GenBank/DDBJ whole genome shotgun (WGS) entry which is preliminary data.</text>
</comment>
<reference evidence="1" key="1">
    <citation type="submission" date="2019-10" db="EMBL/GenBank/DDBJ databases">
        <title>Description of Paenibacillus glebae sp. nov.</title>
        <authorList>
            <person name="Carlier A."/>
            <person name="Qi S."/>
        </authorList>
    </citation>
    <scope>NUCLEOTIDE SEQUENCE</scope>
    <source>
        <strain evidence="1">LMG 31456</strain>
    </source>
</reference>
<dbReference type="AlphaFoldDB" id="A0A972H8C5"/>
<organism evidence="1 2">
    <name type="scientific">Paenibacillus foliorum</name>
    <dbReference type="NCBI Taxonomy" id="2654974"/>
    <lineage>
        <taxon>Bacteria</taxon>
        <taxon>Bacillati</taxon>
        <taxon>Bacillota</taxon>
        <taxon>Bacilli</taxon>
        <taxon>Bacillales</taxon>
        <taxon>Paenibacillaceae</taxon>
        <taxon>Paenibacillus</taxon>
    </lineage>
</organism>
<dbReference type="EMBL" id="WHOD01000131">
    <property type="protein sequence ID" value="NOU98281.1"/>
    <property type="molecule type" value="Genomic_DNA"/>
</dbReference>
<name>A0A972H8C5_9BACL</name>
<sequence>MSQSSAQYYAFINEILENKTVWTMKDEQGFPSSTNLSGETAIPFWSLKSRAEKVISTNPAYSKFQPQEINLGDFLNKWLTGLEKDGLHVGINWSGKRATGYDVKPNKIAERIKYEKENG</sequence>
<evidence type="ECO:0000313" key="1">
    <source>
        <dbReference type="EMBL" id="NOU98281.1"/>
    </source>
</evidence>
<dbReference type="InterPro" id="IPR021284">
    <property type="entry name" value="DUF2750"/>
</dbReference>
<protein>
    <submittedName>
        <fullName evidence="1">DUF2750 domain-containing protein</fullName>
    </submittedName>
</protein>
<accession>A0A972H8C5</accession>
<gene>
    <name evidence="1" type="ORF">GC093_34425</name>
</gene>
<dbReference type="Proteomes" id="UP000641588">
    <property type="component" value="Unassembled WGS sequence"/>
</dbReference>
<dbReference type="Pfam" id="PF11042">
    <property type="entry name" value="DUF2750"/>
    <property type="match status" value="1"/>
</dbReference>